<dbReference type="FunFam" id="1.50.40.10:FF:000018">
    <property type="entry name" value="S-adenosylmethionine mitochondrial carrier protein-like"/>
    <property type="match status" value="1"/>
</dbReference>
<proteinExistence type="inferred from homology"/>
<dbReference type="Gene3D" id="1.50.40.10">
    <property type="entry name" value="Mitochondrial carrier domain"/>
    <property type="match status" value="1"/>
</dbReference>
<dbReference type="SUPFAM" id="SSF103506">
    <property type="entry name" value="Mitochondrial carrier"/>
    <property type="match status" value="1"/>
</dbReference>
<feature type="repeat" description="Solcar" evidence="10">
    <location>
        <begin position="121"/>
        <end position="201"/>
    </location>
</feature>
<feature type="repeat" description="Solcar" evidence="10">
    <location>
        <begin position="215"/>
        <end position="311"/>
    </location>
</feature>
<keyword evidence="4 10" id="KW-0812">Transmembrane</keyword>
<evidence type="ECO:0000313" key="14">
    <source>
        <dbReference type="Proteomes" id="UP000249464"/>
    </source>
</evidence>
<keyword evidence="14" id="KW-1185">Reference proteome</keyword>
<feature type="repeat" description="Solcar" evidence="10">
    <location>
        <begin position="32"/>
        <end position="105"/>
    </location>
</feature>
<dbReference type="GO" id="GO:0005743">
    <property type="term" value="C:mitochondrial inner membrane"/>
    <property type="evidence" value="ECO:0007669"/>
    <property type="project" value="UniProtKB-SubCell"/>
</dbReference>
<evidence type="ECO:0000256" key="7">
    <source>
        <dbReference type="ARBA" id="ARBA00022989"/>
    </source>
</evidence>
<dbReference type="InterPro" id="IPR018108">
    <property type="entry name" value="MCP_transmembrane"/>
</dbReference>
<dbReference type="InterPro" id="IPR002067">
    <property type="entry name" value="MCP"/>
</dbReference>
<feature type="compositionally biased region" description="Low complexity" evidence="12">
    <location>
        <begin position="10"/>
        <end position="28"/>
    </location>
</feature>
<evidence type="ECO:0000256" key="1">
    <source>
        <dbReference type="ARBA" id="ARBA00004448"/>
    </source>
</evidence>
<keyword evidence="9 10" id="KW-0472">Membrane</keyword>
<keyword evidence="7" id="KW-1133">Transmembrane helix</keyword>
<dbReference type="PRINTS" id="PR00926">
    <property type="entry name" value="MITOCARRIER"/>
</dbReference>
<evidence type="ECO:0000256" key="10">
    <source>
        <dbReference type="PROSITE-ProRule" id="PRU00282"/>
    </source>
</evidence>
<protein>
    <submittedName>
        <fullName evidence="13">BQ5605_C025g09964 protein</fullName>
    </submittedName>
</protein>
<keyword evidence="5" id="KW-0677">Repeat</keyword>
<keyword evidence="8" id="KW-0496">Mitochondrion</keyword>
<evidence type="ECO:0000256" key="12">
    <source>
        <dbReference type="SAM" id="MobiDB-lite"/>
    </source>
</evidence>
<organism evidence="13 14">
    <name type="scientific">Microbotryum silenes-dioicae</name>
    <dbReference type="NCBI Taxonomy" id="796604"/>
    <lineage>
        <taxon>Eukaryota</taxon>
        <taxon>Fungi</taxon>
        <taxon>Dikarya</taxon>
        <taxon>Basidiomycota</taxon>
        <taxon>Pucciniomycotina</taxon>
        <taxon>Microbotryomycetes</taxon>
        <taxon>Microbotryales</taxon>
        <taxon>Microbotryaceae</taxon>
        <taxon>Microbotryum</taxon>
    </lineage>
</organism>
<gene>
    <name evidence="13" type="primary">BQ5605_C025g09964</name>
    <name evidence="13" type="ORF">BQ5605_C025G09964</name>
</gene>
<evidence type="ECO:0000313" key="13">
    <source>
        <dbReference type="EMBL" id="SGZ26811.1"/>
    </source>
</evidence>
<reference evidence="13 14" key="1">
    <citation type="submission" date="2016-11" db="EMBL/GenBank/DDBJ databases">
        <authorList>
            <person name="Jaros S."/>
            <person name="Januszkiewicz K."/>
            <person name="Wedrychowicz H."/>
        </authorList>
    </citation>
    <scope>NUCLEOTIDE SEQUENCE [LARGE SCALE GENOMIC DNA]</scope>
</reference>
<dbReference type="Pfam" id="PF00153">
    <property type="entry name" value="Mito_carr"/>
    <property type="match status" value="3"/>
</dbReference>
<keyword evidence="3 11" id="KW-0813">Transport</keyword>
<evidence type="ECO:0000256" key="11">
    <source>
        <dbReference type="RuleBase" id="RU000488"/>
    </source>
</evidence>
<dbReference type="AlphaFoldDB" id="A0A2X0MQV4"/>
<evidence type="ECO:0000256" key="9">
    <source>
        <dbReference type="ARBA" id="ARBA00023136"/>
    </source>
</evidence>
<dbReference type="EMBL" id="FQNC01000087">
    <property type="protein sequence ID" value="SGZ26811.1"/>
    <property type="molecule type" value="Genomic_DNA"/>
</dbReference>
<dbReference type="PANTHER" id="PTHR45667">
    <property type="entry name" value="S-ADENOSYLMETHIONINE MITOCHONDRIAL CARRIER PROTEIN"/>
    <property type="match status" value="1"/>
</dbReference>
<evidence type="ECO:0000256" key="2">
    <source>
        <dbReference type="ARBA" id="ARBA00006375"/>
    </source>
</evidence>
<name>A0A2X0MQV4_9BASI</name>
<evidence type="ECO:0000256" key="8">
    <source>
        <dbReference type="ARBA" id="ARBA00023128"/>
    </source>
</evidence>
<evidence type="ECO:0000256" key="5">
    <source>
        <dbReference type="ARBA" id="ARBA00022737"/>
    </source>
</evidence>
<comment type="similarity">
    <text evidence="2 11">Belongs to the mitochondrial carrier (TC 2.A.29) family.</text>
</comment>
<evidence type="ECO:0000256" key="3">
    <source>
        <dbReference type="ARBA" id="ARBA00022448"/>
    </source>
</evidence>
<evidence type="ECO:0000256" key="4">
    <source>
        <dbReference type="ARBA" id="ARBA00022692"/>
    </source>
</evidence>
<evidence type="ECO:0000256" key="6">
    <source>
        <dbReference type="ARBA" id="ARBA00022792"/>
    </source>
</evidence>
<dbReference type="PROSITE" id="PS50920">
    <property type="entry name" value="SOLCAR"/>
    <property type="match status" value="3"/>
</dbReference>
<dbReference type="InterPro" id="IPR023395">
    <property type="entry name" value="MCP_dom_sf"/>
</dbReference>
<dbReference type="Proteomes" id="UP000249464">
    <property type="component" value="Unassembled WGS sequence"/>
</dbReference>
<keyword evidence="6" id="KW-0999">Mitochondrion inner membrane</keyword>
<feature type="region of interest" description="Disordered" evidence="12">
    <location>
        <begin position="1"/>
        <end position="28"/>
    </location>
</feature>
<dbReference type="GO" id="GO:0055085">
    <property type="term" value="P:transmembrane transport"/>
    <property type="evidence" value="ECO:0007669"/>
    <property type="project" value="InterPro"/>
</dbReference>
<dbReference type="STRING" id="796604.A0A2X0MQV4"/>
<sequence>MADSAVPVLSAGAPTTRSTSPSGTRDSSRVLSTASSALVAGGLAGTAVDTLFFPIDTLKTRAQSQQGFFASGGFTGVYRGLSSAVIGSAPGASAFFTTYETLKARLPAWMPQLGTDEYAPALHMLSASGGEVAACMIRVPTEVVKQRSQTSTLPTSGWPIARSIWTTSGLRGFYRGFGSTVAREIPFTCLQFPMYERMKLVLARRRTASGKASDLPSIEAAACGSVAGGISAALTTPLDVCKTRIMLSGRSASTLDTATIRQYPSSMLKTFGIIWREEGVRVLFSGLAPRVAWISMGGAVFLGTFEAVKKAIDGTIPSAGSPQDCNAQL</sequence>
<comment type="subcellular location">
    <subcellularLocation>
        <location evidence="1">Mitochondrion inner membrane</location>
        <topology evidence="1">Multi-pass membrane protein</topology>
    </subcellularLocation>
</comment>
<accession>A0A2X0MQV4</accession>